<feature type="region of interest" description="Disordered" evidence="1">
    <location>
        <begin position="52"/>
        <end position="96"/>
    </location>
</feature>
<organism evidence="2">
    <name type="scientific">marine sediment metagenome</name>
    <dbReference type="NCBI Taxonomy" id="412755"/>
    <lineage>
        <taxon>unclassified sequences</taxon>
        <taxon>metagenomes</taxon>
        <taxon>ecological metagenomes</taxon>
    </lineage>
</organism>
<proteinExistence type="predicted"/>
<evidence type="ECO:0000256" key="1">
    <source>
        <dbReference type="SAM" id="MobiDB-lite"/>
    </source>
</evidence>
<reference evidence="2" key="1">
    <citation type="journal article" date="2015" name="Nature">
        <title>Complex archaea that bridge the gap between prokaryotes and eukaryotes.</title>
        <authorList>
            <person name="Spang A."/>
            <person name="Saw J.H."/>
            <person name="Jorgensen S.L."/>
            <person name="Zaremba-Niedzwiedzka K."/>
            <person name="Martijn J."/>
            <person name="Lind A.E."/>
            <person name="van Eijk R."/>
            <person name="Schleper C."/>
            <person name="Guy L."/>
            <person name="Ettema T.J."/>
        </authorList>
    </citation>
    <scope>NUCLEOTIDE SEQUENCE</scope>
</reference>
<dbReference type="EMBL" id="LAZR01011468">
    <property type="protein sequence ID" value="KKM61514.1"/>
    <property type="molecule type" value="Genomic_DNA"/>
</dbReference>
<dbReference type="AlphaFoldDB" id="A0A0F9IVU7"/>
<accession>A0A0F9IVU7</accession>
<name>A0A0F9IVU7_9ZZZZ</name>
<gene>
    <name evidence="2" type="ORF">LCGC14_1530960</name>
</gene>
<sequence length="96" mass="11030">MNKYNVYWQDRKKGLELIKENLTFEEANKVKAGLSRDDGGYALIKRISSGRPVPPLSQVEKTKKEVFKKPAEEEKEKAKAKADSKQYEKDQEGLVE</sequence>
<evidence type="ECO:0000313" key="2">
    <source>
        <dbReference type="EMBL" id="KKM61514.1"/>
    </source>
</evidence>
<comment type="caution">
    <text evidence="2">The sequence shown here is derived from an EMBL/GenBank/DDBJ whole genome shotgun (WGS) entry which is preliminary data.</text>
</comment>
<protein>
    <submittedName>
        <fullName evidence="2">Uncharacterized protein</fullName>
    </submittedName>
</protein>
<feature type="compositionally biased region" description="Basic and acidic residues" evidence="1">
    <location>
        <begin position="60"/>
        <end position="96"/>
    </location>
</feature>